<comment type="function">
    <text evidence="5">Transfers electrons from cytochrome c551 to cytochrome oxidase.</text>
</comment>
<dbReference type="SUPFAM" id="SSF49503">
    <property type="entry name" value="Cupredoxins"/>
    <property type="match status" value="1"/>
</dbReference>
<dbReference type="RefSeq" id="WP_117318443.1">
    <property type="nucleotide sequence ID" value="NZ_CP031769.1"/>
</dbReference>
<evidence type="ECO:0000256" key="1">
    <source>
        <dbReference type="ARBA" id="ARBA00022448"/>
    </source>
</evidence>
<keyword evidence="2 5" id="KW-0479">Metal-binding</keyword>
<keyword evidence="5" id="KW-0574">Periplasm</keyword>
<dbReference type="PANTHER" id="PTHR38439:SF2">
    <property type="entry name" value="OUTER MEMBRANE PROTEIN H.8"/>
    <property type="match status" value="1"/>
</dbReference>
<dbReference type="InterPro" id="IPR014068">
    <property type="entry name" value="Azurin"/>
</dbReference>
<dbReference type="KEGG" id="salm:D0Y50_18840"/>
<keyword evidence="3 5" id="KW-0249">Electron transport</keyword>
<feature type="chain" id="PRO_5016476861" description="Azurin" evidence="5">
    <location>
        <begin position="22"/>
        <end position="152"/>
    </location>
</feature>
<reference evidence="7 8" key="1">
    <citation type="submission" date="2018-08" db="EMBL/GenBank/DDBJ databases">
        <title>Salinimonas sediminis sp. nov., a piezophilic bacterium isolated from a deep-sea sediment sample from the New Britain Trench.</title>
        <authorList>
            <person name="Cao J."/>
        </authorList>
    </citation>
    <scope>NUCLEOTIDE SEQUENCE [LARGE SCALE GENOMIC DNA]</scope>
    <source>
        <strain evidence="7 8">N102</strain>
    </source>
</reference>
<keyword evidence="5" id="KW-0732">Signal</keyword>
<dbReference type="AlphaFoldDB" id="A0A346NRS4"/>
<dbReference type="OrthoDB" id="9814063at2"/>
<keyword evidence="8" id="KW-1185">Reference proteome</keyword>
<protein>
    <recommendedName>
        <fullName evidence="5">Azurin</fullName>
    </recommendedName>
</protein>
<dbReference type="GO" id="GO:0005507">
    <property type="term" value="F:copper ion binding"/>
    <property type="evidence" value="ECO:0007669"/>
    <property type="project" value="UniProtKB-UniRule"/>
</dbReference>
<dbReference type="Pfam" id="PF00127">
    <property type="entry name" value="Copper-bind"/>
    <property type="match status" value="1"/>
</dbReference>
<feature type="signal peptide" evidence="5">
    <location>
        <begin position="1"/>
        <end position="21"/>
    </location>
</feature>
<dbReference type="InterPro" id="IPR000923">
    <property type="entry name" value="BlueCu_1"/>
</dbReference>
<evidence type="ECO:0000256" key="4">
    <source>
        <dbReference type="ARBA" id="ARBA00023008"/>
    </source>
</evidence>
<sequence>MKVLKIASALGVLMLSGTAFGQACETTVLATDAMKYDTKHIAVPASCKAFTVTLKHTGRLAKSVMGHNWVLTQPDQAHAVASDGISAGLANNYLVADDKRVIAATKVIGSGEEASVTFDVDTLKSDQPYTFFCSYPGHISMMLGELEVVSAQ</sequence>
<evidence type="ECO:0000259" key="6">
    <source>
        <dbReference type="Pfam" id="PF00127"/>
    </source>
</evidence>
<keyword evidence="4 5" id="KW-0186">Copper</keyword>
<dbReference type="PANTHER" id="PTHR38439">
    <property type="entry name" value="AURACYANIN-B"/>
    <property type="match status" value="1"/>
</dbReference>
<name>A0A346NRS4_9ALTE</name>
<evidence type="ECO:0000313" key="8">
    <source>
        <dbReference type="Proteomes" id="UP000262073"/>
    </source>
</evidence>
<dbReference type="PROSITE" id="PS51257">
    <property type="entry name" value="PROKAR_LIPOPROTEIN"/>
    <property type="match status" value="1"/>
</dbReference>
<dbReference type="GO" id="GO:0042597">
    <property type="term" value="C:periplasmic space"/>
    <property type="evidence" value="ECO:0007669"/>
    <property type="project" value="UniProtKB-SubCell"/>
</dbReference>
<dbReference type="GO" id="GO:0009055">
    <property type="term" value="F:electron transfer activity"/>
    <property type="evidence" value="ECO:0007669"/>
    <property type="project" value="InterPro"/>
</dbReference>
<comment type="subcellular location">
    <subcellularLocation>
        <location evidence="5">Periplasm</location>
    </subcellularLocation>
</comment>
<feature type="domain" description="Blue (type 1) copper" evidence="6">
    <location>
        <begin position="24"/>
        <end position="148"/>
    </location>
</feature>
<accession>A0A346NRS4</accession>
<proteinExistence type="predicted"/>
<gene>
    <name evidence="7" type="primary">azu</name>
    <name evidence="7" type="ORF">D0Y50_18840</name>
</gene>
<dbReference type="Gene3D" id="2.60.40.420">
    <property type="entry name" value="Cupredoxins - blue copper proteins"/>
    <property type="match status" value="1"/>
</dbReference>
<dbReference type="NCBIfam" id="TIGR02695">
    <property type="entry name" value="azurin"/>
    <property type="match status" value="1"/>
</dbReference>
<evidence type="ECO:0000313" key="7">
    <source>
        <dbReference type="EMBL" id="AXR08231.1"/>
    </source>
</evidence>
<keyword evidence="1 5" id="KW-0813">Transport</keyword>
<evidence type="ECO:0000256" key="2">
    <source>
        <dbReference type="ARBA" id="ARBA00022723"/>
    </source>
</evidence>
<dbReference type="Proteomes" id="UP000262073">
    <property type="component" value="Chromosome"/>
</dbReference>
<dbReference type="CDD" id="cd13922">
    <property type="entry name" value="Azurin"/>
    <property type="match status" value="1"/>
</dbReference>
<dbReference type="InterPro" id="IPR050845">
    <property type="entry name" value="Cu-binding_ET"/>
</dbReference>
<dbReference type="InterPro" id="IPR008972">
    <property type="entry name" value="Cupredoxin"/>
</dbReference>
<evidence type="ECO:0000256" key="5">
    <source>
        <dbReference type="RuleBase" id="RU363017"/>
    </source>
</evidence>
<evidence type="ECO:0000256" key="3">
    <source>
        <dbReference type="ARBA" id="ARBA00022982"/>
    </source>
</evidence>
<dbReference type="EMBL" id="CP031769">
    <property type="protein sequence ID" value="AXR08231.1"/>
    <property type="molecule type" value="Genomic_DNA"/>
</dbReference>
<organism evidence="7 8">
    <name type="scientific">Salinimonas sediminis</name>
    <dbReference type="NCBI Taxonomy" id="2303538"/>
    <lineage>
        <taxon>Bacteria</taxon>
        <taxon>Pseudomonadati</taxon>
        <taxon>Pseudomonadota</taxon>
        <taxon>Gammaproteobacteria</taxon>
        <taxon>Alteromonadales</taxon>
        <taxon>Alteromonadaceae</taxon>
        <taxon>Alteromonas/Salinimonas group</taxon>
        <taxon>Salinimonas</taxon>
    </lineage>
</organism>